<dbReference type="Gene3D" id="3.30.9.10">
    <property type="entry name" value="D-Amino Acid Oxidase, subunit A, domain 2"/>
    <property type="match status" value="1"/>
</dbReference>
<organism evidence="7 8">
    <name type="scientific">Coniophora puteana (strain RWD-64-598)</name>
    <name type="common">Brown rot fungus</name>
    <dbReference type="NCBI Taxonomy" id="741705"/>
    <lineage>
        <taxon>Eukaryota</taxon>
        <taxon>Fungi</taxon>
        <taxon>Dikarya</taxon>
        <taxon>Basidiomycota</taxon>
        <taxon>Agaricomycotina</taxon>
        <taxon>Agaricomycetes</taxon>
        <taxon>Agaricomycetidae</taxon>
        <taxon>Boletales</taxon>
        <taxon>Coniophorineae</taxon>
        <taxon>Coniophoraceae</taxon>
        <taxon>Coniophora</taxon>
    </lineage>
</organism>
<dbReference type="PANTHER" id="PTHR10961:SF46">
    <property type="entry name" value="PEROXISOMAL SARCOSINE OXIDASE"/>
    <property type="match status" value="1"/>
</dbReference>
<dbReference type="OrthoDB" id="2219495at2759"/>
<evidence type="ECO:0000256" key="2">
    <source>
        <dbReference type="ARBA" id="ARBA00010989"/>
    </source>
</evidence>
<evidence type="ECO:0000256" key="1">
    <source>
        <dbReference type="ARBA" id="ARBA00001974"/>
    </source>
</evidence>
<dbReference type="GeneID" id="19198556"/>
<dbReference type="GO" id="GO:0008115">
    <property type="term" value="F:sarcosine oxidase activity"/>
    <property type="evidence" value="ECO:0007669"/>
    <property type="project" value="TreeGrafter"/>
</dbReference>
<dbReference type="PANTHER" id="PTHR10961">
    <property type="entry name" value="PEROXISOMAL SARCOSINE OXIDASE"/>
    <property type="match status" value="1"/>
</dbReference>
<dbReference type="SUPFAM" id="SSF51905">
    <property type="entry name" value="FAD/NAD(P)-binding domain"/>
    <property type="match status" value="1"/>
</dbReference>
<dbReference type="Pfam" id="PF01266">
    <property type="entry name" value="DAO"/>
    <property type="match status" value="1"/>
</dbReference>
<evidence type="ECO:0000256" key="3">
    <source>
        <dbReference type="ARBA" id="ARBA00022630"/>
    </source>
</evidence>
<comment type="cofactor">
    <cofactor evidence="1">
        <name>FAD</name>
        <dbReference type="ChEBI" id="CHEBI:57692"/>
    </cofactor>
</comment>
<evidence type="ECO:0000256" key="4">
    <source>
        <dbReference type="ARBA" id="ARBA00022827"/>
    </source>
</evidence>
<keyword evidence="4" id="KW-0274">FAD</keyword>
<keyword evidence="8" id="KW-1185">Reference proteome</keyword>
<dbReference type="Proteomes" id="UP000053558">
    <property type="component" value="Unassembled WGS sequence"/>
</dbReference>
<dbReference type="EMBL" id="JH711579">
    <property type="protein sequence ID" value="EIW80713.1"/>
    <property type="molecule type" value="Genomic_DNA"/>
</dbReference>
<dbReference type="Gene3D" id="3.50.50.60">
    <property type="entry name" value="FAD/NAD(P)-binding domain"/>
    <property type="match status" value="1"/>
</dbReference>
<sequence>MSGEPTSRSVLIVGAGCYGLSTALHLLRRGYKDVTILDRAEHLPAQDAASTDINKIVRSCYNDIFYTKLAREAISAWKSGEWDGCYHESGAVTLCTDYQRDTSYLNDIDINSPLPDSVSVCERYPSALRESSSLGTLSSASGFFNKIGGWAEAERAVKIALDKVKSLGANVTPGKTVTSLVKDGGRTSGVICSDGTTYRADVVVLALGAWSSSAVPELKLDERCLAAGQTVATVQLEPEEFLHYKDCPVTLDFRTGFYVFPPTSQGVVKFAIHSAGYTNSIVPSHADDQRAISTPRTVLSHNEDGLRIPATAAKQLRMYLAEVYPELAKKPFLNTRMCWYTDSPDGNWVIGYYPNDAGLVLATGGSGHGFKFLPTIGAIVADALEHKLDDATKARFAVDRGIVPGNSDRAAYYAVLPQELDVTQLWGARDLAGMWEVLYLLISTLGCPGLIQW</sequence>
<keyword evidence="3" id="KW-0285">Flavoprotein</keyword>
<protein>
    <submittedName>
        <fullName evidence="7">FAD dependent oxidoreductase</fullName>
    </submittedName>
</protein>
<proteinExistence type="inferred from homology"/>
<comment type="similarity">
    <text evidence="2">Belongs to the MSOX/MTOX family.</text>
</comment>
<dbReference type="GO" id="GO:0004657">
    <property type="term" value="F:proline dehydrogenase activity"/>
    <property type="evidence" value="ECO:0007669"/>
    <property type="project" value="TreeGrafter"/>
</dbReference>
<dbReference type="GO" id="GO:0050031">
    <property type="term" value="F:L-pipecolate oxidase activity"/>
    <property type="evidence" value="ECO:0007669"/>
    <property type="project" value="TreeGrafter"/>
</dbReference>
<evidence type="ECO:0000256" key="5">
    <source>
        <dbReference type="ARBA" id="ARBA00023002"/>
    </source>
</evidence>
<evidence type="ECO:0000259" key="6">
    <source>
        <dbReference type="Pfam" id="PF01266"/>
    </source>
</evidence>
<dbReference type="InterPro" id="IPR006076">
    <property type="entry name" value="FAD-dep_OxRdtase"/>
</dbReference>
<dbReference type="KEGG" id="cput:CONPUDRAFT_105792"/>
<accession>A0A5M3MNM0</accession>
<name>A0A5M3MNM0_CONPW</name>
<evidence type="ECO:0000313" key="8">
    <source>
        <dbReference type="Proteomes" id="UP000053558"/>
    </source>
</evidence>
<dbReference type="GO" id="GO:0050660">
    <property type="term" value="F:flavin adenine dinucleotide binding"/>
    <property type="evidence" value="ECO:0007669"/>
    <property type="project" value="InterPro"/>
</dbReference>
<dbReference type="RefSeq" id="XP_007769591.1">
    <property type="nucleotide sequence ID" value="XM_007771401.1"/>
</dbReference>
<dbReference type="InterPro" id="IPR036188">
    <property type="entry name" value="FAD/NAD-bd_sf"/>
</dbReference>
<feature type="domain" description="FAD dependent oxidoreductase" evidence="6">
    <location>
        <begin position="10"/>
        <end position="382"/>
    </location>
</feature>
<evidence type="ECO:0000313" key="7">
    <source>
        <dbReference type="EMBL" id="EIW80713.1"/>
    </source>
</evidence>
<comment type="caution">
    <text evidence="7">The sequence shown here is derived from an EMBL/GenBank/DDBJ whole genome shotgun (WGS) entry which is preliminary data.</text>
</comment>
<dbReference type="AlphaFoldDB" id="A0A5M3MNM0"/>
<dbReference type="OMA" id="FYMFPPN"/>
<reference evidence="8" key="1">
    <citation type="journal article" date="2012" name="Science">
        <title>The Paleozoic origin of enzymatic lignin decomposition reconstructed from 31 fungal genomes.</title>
        <authorList>
            <person name="Floudas D."/>
            <person name="Binder M."/>
            <person name="Riley R."/>
            <person name="Barry K."/>
            <person name="Blanchette R.A."/>
            <person name="Henrissat B."/>
            <person name="Martinez A.T."/>
            <person name="Otillar R."/>
            <person name="Spatafora J.W."/>
            <person name="Yadav J.S."/>
            <person name="Aerts A."/>
            <person name="Benoit I."/>
            <person name="Boyd A."/>
            <person name="Carlson A."/>
            <person name="Copeland A."/>
            <person name="Coutinho P.M."/>
            <person name="de Vries R.P."/>
            <person name="Ferreira P."/>
            <person name="Findley K."/>
            <person name="Foster B."/>
            <person name="Gaskell J."/>
            <person name="Glotzer D."/>
            <person name="Gorecki P."/>
            <person name="Heitman J."/>
            <person name="Hesse C."/>
            <person name="Hori C."/>
            <person name="Igarashi K."/>
            <person name="Jurgens J.A."/>
            <person name="Kallen N."/>
            <person name="Kersten P."/>
            <person name="Kohler A."/>
            <person name="Kuees U."/>
            <person name="Kumar T.K.A."/>
            <person name="Kuo A."/>
            <person name="LaButti K."/>
            <person name="Larrondo L.F."/>
            <person name="Lindquist E."/>
            <person name="Ling A."/>
            <person name="Lombard V."/>
            <person name="Lucas S."/>
            <person name="Lundell T."/>
            <person name="Martin R."/>
            <person name="McLaughlin D.J."/>
            <person name="Morgenstern I."/>
            <person name="Morin E."/>
            <person name="Murat C."/>
            <person name="Nagy L.G."/>
            <person name="Nolan M."/>
            <person name="Ohm R.A."/>
            <person name="Patyshakuliyeva A."/>
            <person name="Rokas A."/>
            <person name="Ruiz-Duenas F.J."/>
            <person name="Sabat G."/>
            <person name="Salamov A."/>
            <person name="Samejima M."/>
            <person name="Schmutz J."/>
            <person name="Slot J.C."/>
            <person name="St John F."/>
            <person name="Stenlid J."/>
            <person name="Sun H."/>
            <person name="Sun S."/>
            <person name="Syed K."/>
            <person name="Tsang A."/>
            <person name="Wiebenga A."/>
            <person name="Young D."/>
            <person name="Pisabarro A."/>
            <person name="Eastwood D.C."/>
            <person name="Martin F."/>
            <person name="Cullen D."/>
            <person name="Grigoriev I.V."/>
            <person name="Hibbett D.S."/>
        </authorList>
    </citation>
    <scope>NUCLEOTIDE SEQUENCE [LARGE SCALE GENOMIC DNA]</scope>
    <source>
        <strain evidence="8">RWD-64-598 SS2</strain>
    </source>
</reference>
<gene>
    <name evidence="7" type="ORF">CONPUDRAFT_105792</name>
</gene>
<keyword evidence="5" id="KW-0560">Oxidoreductase</keyword>
<dbReference type="InterPro" id="IPR045170">
    <property type="entry name" value="MTOX"/>
</dbReference>